<evidence type="ECO:0000313" key="6">
    <source>
        <dbReference type="EMBL" id="AWB26352.1"/>
    </source>
</evidence>
<feature type="compositionally biased region" description="Basic and acidic residues" evidence="5">
    <location>
        <begin position="382"/>
        <end position="405"/>
    </location>
</feature>
<comment type="subcellular location">
    <subcellularLocation>
        <location evidence="1">Secreted</location>
    </subcellularLocation>
</comment>
<dbReference type="PANTHER" id="PTHR37467:SF1">
    <property type="entry name" value="EXPORTED CALCIUM-BINDING GLYCOPROTEIN"/>
    <property type="match status" value="1"/>
</dbReference>
<evidence type="ECO:0000256" key="2">
    <source>
        <dbReference type="ARBA" id="ARBA00022525"/>
    </source>
</evidence>
<dbReference type="PANTHER" id="PTHR37467">
    <property type="entry name" value="EXPORTED CALCIUM-BINDING GLYCOPROTEIN-RELATED"/>
    <property type="match status" value="1"/>
</dbReference>
<keyword evidence="4" id="KW-0106">Calcium</keyword>
<dbReference type="InterPro" id="IPR059100">
    <property type="entry name" value="TSP3_bac"/>
</dbReference>
<evidence type="ECO:0000313" key="7">
    <source>
        <dbReference type="Proteomes" id="UP000244727"/>
    </source>
</evidence>
<feature type="region of interest" description="Disordered" evidence="5">
    <location>
        <begin position="376"/>
        <end position="424"/>
    </location>
</feature>
<dbReference type="EMBL" id="CP028858">
    <property type="protein sequence ID" value="AWB26352.1"/>
    <property type="molecule type" value="Genomic_DNA"/>
</dbReference>
<name>A0A2R4WXT1_9EURY</name>
<evidence type="ECO:0000256" key="5">
    <source>
        <dbReference type="SAM" id="MobiDB-lite"/>
    </source>
</evidence>
<keyword evidence="7" id="KW-1185">Reference proteome</keyword>
<dbReference type="Proteomes" id="UP000244727">
    <property type="component" value="Chromosome"/>
</dbReference>
<sequence length="1094" mass="119310">MDDYGHGVTVSRANSTWTIRDLSITGAWHGVEAAAFQGQVDATGLEIRSTDVGIDVSADDGPKLDQWSISDSRFEDIDGPAIRVWELSRWQITDSSFIDDGTLIDASASNSRVALDGNWWGADGYDAEQIVGNVTRGESAATAPSIGGTSPGSPYGVEPGPGSTMTWEESLPETDGSSLWLAYEASATGADASITLTAHSSTGSEAWRVPVETDGIRVEQLPGERIQGASALTLRAINASVDVKGVRTHADSDGDGLSDRVERATIVPQIGSVDSFSTHPYDADTDNDGLSDGEEVDLTLERPASQIEDGRLVVERVYSDPTNSDTDGDGLSDWREHEGWTVRAADNREDAMAAVAAMDQGDFEAVDQHFTKEHVSSIPLHPDFDRDGLNDSEEYRLGTDPKNPDTDGDSLSDGEEFDKGLDPTLYDVTKPEISVEWLDGEVQASLTDRAVAYGEFVATDTHGLAETRVKHKQTVKVRNTYSSEPSQERVNYQYSIDELGFIIDSATGANQYIEAEDVNGNTRTVLVYSNKPVYVRMTEEYADINNSKTAISLGVVSGLTAGAARTATSVGNLVKNVATDPVGYAQSMTKIVDVLKQGGVLEAMADDYERKMRMANPYEEDLQPNRYHEFRSSYYAGLVGLEVVKTIVGYQAMKAVKSSSQFSRLVDNLEGTKVLKAAQAIDTAYGKATAPGRYVKSRLLRGVASAGGYTVDGARKVFKPAKTVGSSLRVRHHLRRADIDIDALDADQQQRLGRLLNDADPATARALRRMDGDTRRKLLDIDDRSVRRSFVRAFGADDVDTDRARRAIDNYRSLSGEDRRFARNSIERSDSAGVRLLGTEICNSPCYPVTERVSKLDDSVDSLSSSDTRKLQETLEEVASSENYDNDRAIKLVEGFEEAGDSVSEGPGSDPSAVIDDLNTLSKKGFDDYLTAGGQGETYYKGVAGESDIATSLLEHPEIDASDIRMNRDIPDVEDAANDATEIDVDVDGELTVNGKTLDSPAIESKHWTVGEKGDIFIEDEVMGGNSITDKSLVDQLETQLKSDNVDDEVVVFTKEYDSRLEELGLKQEVRDELNRRIDNDFELEFTTFQELRV</sequence>
<keyword evidence="3" id="KW-0732">Signal</keyword>
<reference evidence="6 7" key="1">
    <citation type="submission" date="2018-04" db="EMBL/GenBank/DDBJ databases">
        <title>Halococcoides cellulosivorans gen. nov., sp. nov., an extremely halophilic cellulose-utilizing haloarchaeon from hypersaline lakes.</title>
        <authorList>
            <person name="Sorokin D.Y."/>
            <person name="Toshchakov S.V."/>
            <person name="Samarov N.I."/>
            <person name="Korzhenkov A."/>
            <person name="Kublanov I.V."/>
        </authorList>
    </citation>
    <scope>NUCLEOTIDE SEQUENCE [LARGE SCALE GENOMIC DNA]</scope>
    <source>
        <strain evidence="6 7">HArcel1</strain>
    </source>
</reference>
<feature type="region of interest" description="Disordered" evidence="5">
    <location>
        <begin position="137"/>
        <end position="171"/>
    </location>
</feature>
<accession>A0A2R4WXT1</accession>
<evidence type="ECO:0000256" key="4">
    <source>
        <dbReference type="ARBA" id="ARBA00022837"/>
    </source>
</evidence>
<evidence type="ECO:0000256" key="1">
    <source>
        <dbReference type="ARBA" id="ARBA00004613"/>
    </source>
</evidence>
<evidence type="ECO:0000256" key="3">
    <source>
        <dbReference type="ARBA" id="ARBA00022729"/>
    </source>
</evidence>
<gene>
    <name evidence="6" type="ORF">HARCEL1_00760</name>
</gene>
<proteinExistence type="predicted"/>
<dbReference type="Pfam" id="PF18884">
    <property type="entry name" value="TSP3_bac"/>
    <property type="match status" value="4"/>
</dbReference>
<dbReference type="KEGG" id="harc:HARCEL1_00760"/>
<protein>
    <submittedName>
        <fullName evidence="6">Uncharacterized protein</fullName>
    </submittedName>
</protein>
<keyword evidence="2" id="KW-0964">Secreted</keyword>
<feature type="compositionally biased region" description="Acidic residues" evidence="5">
    <location>
        <begin position="406"/>
        <end position="416"/>
    </location>
</feature>
<organism evidence="6 7">
    <name type="scientific">Halococcoides cellulosivorans</name>
    <dbReference type="NCBI Taxonomy" id="1679096"/>
    <lineage>
        <taxon>Archaea</taxon>
        <taxon>Methanobacteriati</taxon>
        <taxon>Methanobacteriota</taxon>
        <taxon>Stenosarchaea group</taxon>
        <taxon>Halobacteria</taxon>
        <taxon>Halobacteriales</taxon>
        <taxon>Haloarculaceae</taxon>
        <taxon>Halococcoides</taxon>
    </lineage>
</organism>
<dbReference type="InterPro" id="IPR053180">
    <property type="entry name" value="Ca-binding_acidic-repeat"/>
</dbReference>
<dbReference type="AlphaFoldDB" id="A0A2R4WXT1"/>